<dbReference type="GO" id="GO:0005886">
    <property type="term" value="C:plasma membrane"/>
    <property type="evidence" value="ECO:0007669"/>
    <property type="project" value="TreeGrafter"/>
</dbReference>
<evidence type="ECO:0000256" key="4">
    <source>
        <dbReference type="ARBA" id="ARBA00022989"/>
    </source>
</evidence>
<evidence type="ECO:0000256" key="5">
    <source>
        <dbReference type="ARBA" id="ARBA00023065"/>
    </source>
</evidence>
<comment type="subcellular location">
    <subcellularLocation>
        <location evidence="1">Membrane</location>
        <topology evidence="1">Multi-pass membrane protein</topology>
    </subcellularLocation>
</comment>
<feature type="region of interest" description="Disordered" evidence="8">
    <location>
        <begin position="393"/>
        <end position="420"/>
    </location>
</feature>
<feature type="compositionally biased region" description="Polar residues" evidence="8">
    <location>
        <begin position="468"/>
        <end position="478"/>
    </location>
</feature>
<keyword evidence="4 9" id="KW-1133">Transmembrane helix</keyword>
<keyword evidence="5" id="KW-0406">Ion transport</keyword>
<evidence type="ECO:0000313" key="11">
    <source>
        <dbReference type="Proteomes" id="UP000694867"/>
    </source>
</evidence>
<dbReference type="PANTHER" id="PTHR11003">
    <property type="entry name" value="POTASSIUM CHANNEL, SUBFAMILY K"/>
    <property type="match status" value="1"/>
</dbReference>
<evidence type="ECO:0000259" key="10">
    <source>
        <dbReference type="Pfam" id="PF07885"/>
    </source>
</evidence>
<dbReference type="InterPro" id="IPR013099">
    <property type="entry name" value="K_chnl_dom"/>
</dbReference>
<feature type="transmembrane region" description="Helical" evidence="9">
    <location>
        <begin position="154"/>
        <end position="174"/>
    </location>
</feature>
<sequence>MGVTRIVEVVRDCPWVKPLFLRVALSIIILLYIITGAAIFVVIMAPPEREVPDQDKMARIRNDTSKLLVTELQLEDVERASQIVYKFLLTYEREIDRTRVMSPVDELFQNSHSAEALHRQYRGDNFENSLYFTLSLITATASGNLLRLPDATQFVVILYTAIGIPLLLVWICLMGRSMAQFWIMLCLHSCCCGMSLVERADVSIFRRLFNRISRKRCVTPEMMACGKRKVSTPSSSPISIIDDLVDSERNVLVQPENFDEYFRLVRGDLFMPVWTLSLFFLLYSIFGATFGAVTHDVSFMTAFFYGYLIFTTIGGITPNLGLTTSPMSHLTRFGGDDVFTFIIVQQDRAAKVIWMLYFLIGYMILSGIVYMVYLYLTWRCTFCRKSAEQSSGASSLDMRRNSDKSLTPVEVIPSRRASTPGHVLMGKKMVESRRSSAITLQQTTIEMTTPEIEEELRTLAEEDEETKSNSSDSGISKTGSERMVEEDRQTVRSVRSGKGSSGKSSTKSGGAISVRSKLSAGRQHDSIEEDIRDEEEPEGMMEIDDDKDPDDQKNGDSVKEGGHEDNEGSDAPAEARHQTDEVPGKDQDS</sequence>
<evidence type="ECO:0000313" key="12">
    <source>
        <dbReference type="RefSeq" id="XP_028967732.1"/>
    </source>
</evidence>
<feature type="region of interest" description="Disordered" evidence="8">
    <location>
        <begin position="459"/>
        <end position="589"/>
    </location>
</feature>
<feature type="compositionally biased region" description="Low complexity" evidence="8">
    <location>
        <begin position="491"/>
        <end position="510"/>
    </location>
</feature>
<dbReference type="KEGG" id="goe:114828302"/>
<evidence type="ECO:0000256" key="1">
    <source>
        <dbReference type="ARBA" id="ARBA00004141"/>
    </source>
</evidence>
<evidence type="ECO:0000256" key="9">
    <source>
        <dbReference type="SAM" id="Phobius"/>
    </source>
</evidence>
<name>A0AAJ7SFH8_9ACAR</name>
<dbReference type="Proteomes" id="UP000694867">
    <property type="component" value="Unplaced"/>
</dbReference>
<feature type="transmembrane region" description="Helical" evidence="9">
    <location>
        <begin position="269"/>
        <end position="290"/>
    </location>
</feature>
<gene>
    <name evidence="12" type="primary">LOC114828302</name>
</gene>
<proteinExistence type="predicted"/>
<dbReference type="SUPFAM" id="SSF81324">
    <property type="entry name" value="Voltage-gated potassium channels"/>
    <property type="match status" value="1"/>
</dbReference>
<dbReference type="PANTHER" id="PTHR11003:SF345">
    <property type="entry name" value="TWIK FAMILY OF POTASSIUM CHANNELS PROTEIN 18"/>
    <property type="match status" value="1"/>
</dbReference>
<dbReference type="AlphaFoldDB" id="A0AAJ7SFH8"/>
<dbReference type="RefSeq" id="XP_028967732.1">
    <property type="nucleotide sequence ID" value="XM_029111899.1"/>
</dbReference>
<keyword evidence="11" id="KW-1185">Reference proteome</keyword>
<feature type="domain" description="Potassium channel" evidence="10">
    <location>
        <begin position="121"/>
        <end position="178"/>
    </location>
</feature>
<keyword evidence="6 9" id="KW-0472">Membrane</keyword>
<protein>
    <submittedName>
        <fullName evidence="12">Uncharacterized protein LOC114828302</fullName>
    </submittedName>
</protein>
<evidence type="ECO:0000256" key="3">
    <source>
        <dbReference type="ARBA" id="ARBA00022692"/>
    </source>
</evidence>
<dbReference type="GO" id="GO:0015271">
    <property type="term" value="F:outward rectifier potassium channel activity"/>
    <property type="evidence" value="ECO:0007669"/>
    <property type="project" value="TreeGrafter"/>
</dbReference>
<evidence type="ECO:0000256" key="8">
    <source>
        <dbReference type="SAM" id="MobiDB-lite"/>
    </source>
</evidence>
<feature type="compositionally biased region" description="Basic and acidic residues" evidence="8">
    <location>
        <begin position="550"/>
        <end position="566"/>
    </location>
</feature>
<reference evidence="12" key="1">
    <citation type="submission" date="2025-08" db="UniProtKB">
        <authorList>
            <consortium name="RefSeq"/>
        </authorList>
    </citation>
    <scope>IDENTIFICATION</scope>
</reference>
<keyword evidence="2" id="KW-0813">Transport</keyword>
<feature type="compositionally biased region" description="Acidic residues" evidence="8">
    <location>
        <begin position="527"/>
        <end position="549"/>
    </location>
</feature>
<keyword evidence="7" id="KW-0407">Ion channel</keyword>
<dbReference type="Gene3D" id="1.10.287.70">
    <property type="match status" value="1"/>
</dbReference>
<keyword evidence="3 9" id="KW-0812">Transmembrane</keyword>
<evidence type="ECO:0000256" key="2">
    <source>
        <dbReference type="ARBA" id="ARBA00022448"/>
    </source>
</evidence>
<dbReference type="GeneID" id="114828302"/>
<accession>A0AAJ7SFH8</accession>
<organism evidence="11 12">
    <name type="scientific">Galendromus occidentalis</name>
    <name type="common">western predatory mite</name>
    <dbReference type="NCBI Taxonomy" id="34638"/>
    <lineage>
        <taxon>Eukaryota</taxon>
        <taxon>Metazoa</taxon>
        <taxon>Ecdysozoa</taxon>
        <taxon>Arthropoda</taxon>
        <taxon>Chelicerata</taxon>
        <taxon>Arachnida</taxon>
        <taxon>Acari</taxon>
        <taxon>Parasitiformes</taxon>
        <taxon>Mesostigmata</taxon>
        <taxon>Gamasina</taxon>
        <taxon>Phytoseioidea</taxon>
        <taxon>Phytoseiidae</taxon>
        <taxon>Typhlodrominae</taxon>
        <taxon>Galendromus</taxon>
    </lineage>
</organism>
<evidence type="ECO:0000256" key="6">
    <source>
        <dbReference type="ARBA" id="ARBA00023136"/>
    </source>
</evidence>
<feature type="compositionally biased region" description="Basic and acidic residues" evidence="8">
    <location>
        <begin position="479"/>
        <end position="490"/>
    </location>
</feature>
<dbReference type="Pfam" id="PF07885">
    <property type="entry name" value="Ion_trans_2"/>
    <property type="match status" value="1"/>
</dbReference>
<evidence type="ECO:0000256" key="7">
    <source>
        <dbReference type="ARBA" id="ARBA00023303"/>
    </source>
</evidence>
<dbReference type="GO" id="GO:0022841">
    <property type="term" value="F:potassium ion leak channel activity"/>
    <property type="evidence" value="ECO:0007669"/>
    <property type="project" value="TreeGrafter"/>
</dbReference>
<feature type="compositionally biased region" description="Basic and acidic residues" evidence="8">
    <location>
        <begin position="573"/>
        <end position="589"/>
    </location>
</feature>
<dbReference type="GO" id="GO:0030322">
    <property type="term" value="P:stabilization of membrane potential"/>
    <property type="evidence" value="ECO:0007669"/>
    <property type="project" value="TreeGrafter"/>
</dbReference>
<feature type="transmembrane region" description="Helical" evidence="9">
    <location>
        <begin position="352"/>
        <end position="376"/>
    </location>
</feature>
<feature type="transmembrane region" description="Helical" evidence="9">
    <location>
        <begin position="302"/>
        <end position="322"/>
    </location>
</feature>
<dbReference type="InterPro" id="IPR003280">
    <property type="entry name" value="2pore_dom_K_chnl"/>
</dbReference>
<feature type="transmembrane region" description="Helical" evidence="9">
    <location>
        <begin position="20"/>
        <end position="43"/>
    </location>
</feature>